<reference evidence="7" key="1">
    <citation type="journal article" date="2018" name="BMC Genomics">
        <title>Comparative genomics of the wheat fungal pathogen Pyrenophora tritici-repentis reveals chromosomal variations and genome plasticity.</title>
        <authorList>
            <person name="Moolhuijzen P."/>
            <person name="See P.T."/>
            <person name="Hane J.K."/>
            <person name="Shi G."/>
            <person name="Liu Z."/>
            <person name="Oliver R.P."/>
            <person name="Moffat C.S."/>
        </authorList>
    </citation>
    <scope>NUCLEOTIDE SEQUENCE [LARGE SCALE GENOMIC DNA]</scope>
    <source>
        <strain evidence="7">M4</strain>
    </source>
</reference>
<dbReference type="Pfam" id="PF00067">
    <property type="entry name" value="p450"/>
    <property type="match status" value="1"/>
</dbReference>
<dbReference type="InterPro" id="IPR001128">
    <property type="entry name" value="Cyt_P450"/>
</dbReference>
<organism evidence="8 9">
    <name type="scientific">Pyrenophora tritici-repentis</name>
    <dbReference type="NCBI Taxonomy" id="45151"/>
    <lineage>
        <taxon>Eukaryota</taxon>
        <taxon>Fungi</taxon>
        <taxon>Dikarya</taxon>
        <taxon>Ascomycota</taxon>
        <taxon>Pezizomycotina</taxon>
        <taxon>Dothideomycetes</taxon>
        <taxon>Pleosporomycetidae</taxon>
        <taxon>Pleosporales</taxon>
        <taxon>Pleosporineae</taxon>
        <taxon>Pleosporaceae</taxon>
        <taxon>Pyrenophora</taxon>
    </lineage>
</organism>
<evidence type="ECO:0000256" key="2">
    <source>
        <dbReference type="ARBA" id="ARBA00010617"/>
    </source>
</evidence>
<accession>A0A2W1FIY3</accession>
<dbReference type="PROSITE" id="PS00086">
    <property type="entry name" value="CYTOCHROME_P450"/>
    <property type="match status" value="1"/>
</dbReference>
<name>A0A2W1FIY3_9PLEO</name>
<reference evidence="8" key="2">
    <citation type="submission" date="2021-05" db="EMBL/GenBank/DDBJ databases">
        <authorList>
            <person name="Moolhuijzen P.M."/>
            <person name="Moffat C.S."/>
        </authorList>
    </citation>
    <scope>NUCLEOTIDE SEQUENCE</scope>
    <source>
        <strain evidence="8">86-124</strain>
    </source>
</reference>
<comment type="similarity">
    <text evidence="2 6">Belongs to the cytochrome P450 family.</text>
</comment>
<protein>
    <submittedName>
        <fullName evidence="7 8">Cytochrome P450</fullName>
    </submittedName>
</protein>
<gene>
    <name evidence="8" type="ORF">Ptr86124_013586</name>
    <name evidence="7" type="ORF">PtrM4_074520</name>
</gene>
<dbReference type="InterPro" id="IPR002401">
    <property type="entry name" value="Cyt_P450_E_grp-I"/>
</dbReference>
<dbReference type="OrthoDB" id="1470350at2759"/>
<evidence type="ECO:0000313" key="9">
    <source>
        <dbReference type="Proteomes" id="UP000249757"/>
    </source>
</evidence>
<keyword evidence="4 5" id="KW-0408">Iron</keyword>
<dbReference type="SUPFAM" id="SSF48264">
    <property type="entry name" value="Cytochrome P450"/>
    <property type="match status" value="1"/>
</dbReference>
<feature type="binding site" description="axial binding residue" evidence="5">
    <location>
        <position position="501"/>
    </location>
    <ligand>
        <name>heme</name>
        <dbReference type="ChEBI" id="CHEBI:30413"/>
    </ligand>
    <ligandPart>
        <name>Fe</name>
        <dbReference type="ChEBI" id="CHEBI:18248"/>
    </ligandPart>
</feature>
<dbReference type="GO" id="GO:0005506">
    <property type="term" value="F:iron ion binding"/>
    <property type="evidence" value="ECO:0007669"/>
    <property type="project" value="InterPro"/>
</dbReference>
<comment type="caution">
    <text evidence="8">The sequence shown here is derived from an EMBL/GenBank/DDBJ whole genome shotgun (WGS) entry which is preliminary data.</text>
</comment>
<evidence type="ECO:0000256" key="4">
    <source>
        <dbReference type="ARBA" id="ARBA00023004"/>
    </source>
</evidence>
<dbReference type="Proteomes" id="UP000249757">
    <property type="component" value="Unassembled WGS sequence"/>
</dbReference>
<keyword evidence="9" id="KW-1185">Reference proteome</keyword>
<dbReference type="PANTHER" id="PTHR24305">
    <property type="entry name" value="CYTOCHROME P450"/>
    <property type="match status" value="1"/>
</dbReference>
<dbReference type="Proteomes" id="UP000245464">
    <property type="component" value="Chromosome 3"/>
</dbReference>
<dbReference type="EMBL" id="NRDI02000040">
    <property type="protein sequence ID" value="KAI1507482.1"/>
    <property type="molecule type" value="Genomic_DNA"/>
</dbReference>
<evidence type="ECO:0000313" key="7">
    <source>
        <dbReference type="EMBL" id="KAF7572547.1"/>
    </source>
</evidence>
<dbReference type="InterPro" id="IPR017972">
    <property type="entry name" value="Cyt_P450_CS"/>
</dbReference>
<dbReference type="InterPro" id="IPR036396">
    <property type="entry name" value="Cyt_P450_sf"/>
</dbReference>
<dbReference type="PRINTS" id="PR00463">
    <property type="entry name" value="EP450I"/>
</dbReference>
<evidence type="ECO:0000256" key="1">
    <source>
        <dbReference type="ARBA" id="ARBA00001971"/>
    </source>
</evidence>
<dbReference type="InterPro" id="IPR050121">
    <property type="entry name" value="Cytochrome_P450_monoxygenase"/>
</dbReference>
<dbReference type="GO" id="GO:0004497">
    <property type="term" value="F:monooxygenase activity"/>
    <property type="evidence" value="ECO:0007669"/>
    <property type="project" value="UniProtKB-KW"/>
</dbReference>
<dbReference type="AlphaFoldDB" id="A0A2W1FIY3"/>
<sequence>MLRFIVIVGLLLFALTAKKLVTWSNHIYTARSSGFVVRKSPVHLIDLWWLGLYPKLVPWLNYLSAAWTSGWLPLSKIFHLWHVGHEPFEQLGSDNIMLSSPNGNMLWSSDPETINQIANQAKNFRKPVEYFSFFDTYGPNMQTSLGDNWKAQRKMVAPAIGSHSNAAMWQSSLLQAERLTALMTADGPVISHMKDHMSEISLHCIAQCFFNKNLEYETIKEFPSRELPEGRFGFVEAMFTTIDKLGIIDSIPKSLRAYIPLKSIKRADKAYHDLHSYITEICDEALKKDATDRKDTDISIMDTLIASTRPESAERNGKVLDRETLTGNVFFFLLSGHGTAGNTLGFMMFLLAIRQDIQADLHAHLDAELGGKPIDTWSVTDEFMRLYNGYTGAVLKEAMRLYNVVEFIPRRCTAEASVTDLNGNHFTIPRDTLCLLNFTAAFRHPSIWPAGPTANDPATGKYHPMLDFDPSRWDSFADKITKPSEVGLRTYFPFGLGGRACLGKSLGSIMMVGVLAYIFTHFSIELVPSHAVEEEATRTGADEKWVKERTQEQALQMLVDEVECNLLIELRKELPVRLVPRLVPQLVPQKV</sequence>
<keyword evidence="6" id="KW-0560">Oxidoreductase</keyword>
<keyword evidence="6" id="KW-0503">Monooxygenase</keyword>
<reference evidence="8" key="3">
    <citation type="journal article" date="2022" name="bioRxiv">
        <title>A global pangenome for the wheat fungal pathogen Pyrenophora tritici-repentis and prediction of effector protein structural homology.</title>
        <authorList>
            <person name="Moolhuijzen P."/>
            <person name="See P.T."/>
            <person name="Shi G."/>
            <person name="Powell H.R."/>
            <person name="Cockram J."/>
            <person name="Jorgensen L.N."/>
            <person name="Benslimane H."/>
            <person name="Strelkov S.E."/>
            <person name="Turner J."/>
            <person name="Liu Z."/>
            <person name="Moffat C.S."/>
        </authorList>
    </citation>
    <scope>NUCLEOTIDE SEQUENCE</scope>
    <source>
        <strain evidence="8">86-124</strain>
    </source>
</reference>
<dbReference type="PRINTS" id="PR00385">
    <property type="entry name" value="P450"/>
</dbReference>
<dbReference type="EMBL" id="NQIK02000003">
    <property type="protein sequence ID" value="KAF7572547.1"/>
    <property type="molecule type" value="Genomic_DNA"/>
</dbReference>
<dbReference type="PANTHER" id="PTHR24305:SF166">
    <property type="entry name" value="CYTOCHROME P450 12A4, MITOCHONDRIAL-RELATED"/>
    <property type="match status" value="1"/>
</dbReference>
<reference evidence="9" key="4">
    <citation type="journal article" date="2022" name="Microb. Genom.">
        <title>A global pangenome for the wheat fungal pathogen Pyrenophora tritici-repentis and prediction of effector protein structural homology.</title>
        <authorList>
            <person name="Moolhuijzen P.M."/>
            <person name="See P.T."/>
            <person name="Shi G."/>
            <person name="Powell H.R."/>
            <person name="Cockram J."/>
            <person name="Jorgensen L.N."/>
            <person name="Benslimane H."/>
            <person name="Strelkov S.E."/>
            <person name="Turner J."/>
            <person name="Liu Z."/>
            <person name="Moffat C.S."/>
        </authorList>
    </citation>
    <scope>NUCLEOTIDE SEQUENCE [LARGE SCALE GENOMIC DNA]</scope>
</reference>
<comment type="cofactor">
    <cofactor evidence="1 5">
        <name>heme</name>
        <dbReference type="ChEBI" id="CHEBI:30413"/>
    </cofactor>
</comment>
<dbReference type="Gene3D" id="1.10.630.10">
    <property type="entry name" value="Cytochrome P450"/>
    <property type="match status" value="1"/>
</dbReference>
<evidence type="ECO:0000256" key="5">
    <source>
        <dbReference type="PIRSR" id="PIRSR602401-1"/>
    </source>
</evidence>
<evidence type="ECO:0000256" key="3">
    <source>
        <dbReference type="ARBA" id="ARBA00022723"/>
    </source>
</evidence>
<evidence type="ECO:0000256" key="6">
    <source>
        <dbReference type="RuleBase" id="RU000461"/>
    </source>
</evidence>
<keyword evidence="5 6" id="KW-0349">Heme</keyword>
<dbReference type="GO" id="GO:0016705">
    <property type="term" value="F:oxidoreductase activity, acting on paired donors, with incorporation or reduction of molecular oxygen"/>
    <property type="evidence" value="ECO:0007669"/>
    <property type="project" value="InterPro"/>
</dbReference>
<dbReference type="CDD" id="cd11070">
    <property type="entry name" value="CYP56-like"/>
    <property type="match status" value="1"/>
</dbReference>
<keyword evidence="3 5" id="KW-0479">Metal-binding</keyword>
<dbReference type="GO" id="GO:0020037">
    <property type="term" value="F:heme binding"/>
    <property type="evidence" value="ECO:0007669"/>
    <property type="project" value="InterPro"/>
</dbReference>
<evidence type="ECO:0000313" key="8">
    <source>
        <dbReference type="EMBL" id="KAI1507482.1"/>
    </source>
</evidence>
<proteinExistence type="inferred from homology"/>